<dbReference type="InterPro" id="IPR042179">
    <property type="entry name" value="KGD_C_sf"/>
</dbReference>
<dbReference type="InterPro" id="IPR001017">
    <property type="entry name" value="DH_E1"/>
</dbReference>
<evidence type="ECO:0000313" key="8">
    <source>
        <dbReference type="EMBL" id="QCI21025.1"/>
    </source>
</evidence>
<dbReference type="AlphaFoldDB" id="A0A4D6Y9P4"/>
<dbReference type="Gene3D" id="3.40.50.970">
    <property type="match status" value="1"/>
</dbReference>
<name>A0A4D6Y9P4_9GAMM</name>
<dbReference type="InterPro" id="IPR032106">
    <property type="entry name" value="2-oxogl_dehyd_N"/>
</dbReference>
<dbReference type="Pfam" id="PF16870">
    <property type="entry name" value="OxoGdeHyase_C"/>
    <property type="match status" value="1"/>
</dbReference>
<dbReference type="InterPro" id="IPR031717">
    <property type="entry name" value="ODO-1/KGD_C"/>
</dbReference>
<dbReference type="Pfam" id="PF16078">
    <property type="entry name" value="2-oxogl_dehyd_N"/>
    <property type="match status" value="1"/>
</dbReference>
<dbReference type="Gene3D" id="1.10.287.1150">
    <property type="entry name" value="TPP helical domain"/>
    <property type="match status" value="1"/>
</dbReference>
<accession>A0A4D6Y9P4</accession>
<dbReference type="SUPFAM" id="SSF52518">
    <property type="entry name" value="Thiamin diphosphate-binding fold (THDP-binding)"/>
    <property type="match status" value="2"/>
</dbReference>
<dbReference type="Gene3D" id="3.40.50.11610">
    <property type="entry name" value="Multifunctional 2-oxoglutarate metabolism enzyme, C-terminal domain"/>
    <property type="match status" value="1"/>
</dbReference>
<dbReference type="GO" id="GO:0006099">
    <property type="term" value="P:tricarboxylic acid cycle"/>
    <property type="evidence" value="ECO:0007669"/>
    <property type="project" value="TreeGrafter"/>
</dbReference>
<dbReference type="SMART" id="SM00861">
    <property type="entry name" value="Transket_pyr"/>
    <property type="match status" value="1"/>
</dbReference>
<dbReference type="GO" id="GO:0005829">
    <property type="term" value="C:cytosol"/>
    <property type="evidence" value="ECO:0007669"/>
    <property type="project" value="TreeGrafter"/>
</dbReference>
<reference evidence="8 9" key="1">
    <citation type="submission" date="2018-12" db="EMBL/GenBank/DDBJ databases">
        <authorList>
            <person name="Chong R.A."/>
        </authorList>
    </citation>
    <scope>NUCLEOTIDE SEQUENCE [LARGE SCALE GENOMIC DNA]</scope>
    <source>
        <strain evidence="8 9">Hla</strain>
    </source>
</reference>
<gene>
    <name evidence="8" type="ORF">D9V68_01540</name>
</gene>
<dbReference type="InterPro" id="IPR005475">
    <property type="entry name" value="Transketolase-like_Pyr-bd"/>
</dbReference>
<evidence type="ECO:0000256" key="6">
    <source>
        <dbReference type="ARBA" id="ARBA00023052"/>
    </source>
</evidence>
<dbReference type="NCBIfam" id="TIGR00239">
    <property type="entry name" value="2oxo_dh_E1"/>
    <property type="match status" value="1"/>
</dbReference>
<comment type="similarity">
    <text evidence="3">Belongs to the alpha-ketoglutarate dehydrogenase family.</text>
</comment>
<dbReference type="NCBIfam" id="NF006914">
    <property type="entry name" value="PRK09404.1"/>
    <property type="match status" value="1"/>
</dbReference>
<protein>
    <recommendedName>
        <fullName evidence="4">oxoglutarate dehydrogenase (succinyl-transferring)</fullName>
        <ecNumber evidence="4">1.2.4.2</ecNumber>
    </recommendedName>
</protein>
<keyword evidence="5 8" id="KW-0560">Oxidoreductase</keyword>
<evidence type="ECO:0000313" key="9">
    <source>
        <dbReference type="Proteomes" id="UP000298738"/>
    </source>
</evidence>
<evidence type="ECO:0000256" key="1">
    <source>
        <dbReference type="ARBA" id="ARBA00001964"/>
    </source>
</evidence>
<dbReference type="Gene3D" id="3.40.50.12470">
    <property type="match status" value="1"/>
</dbReference>
<dbReference type="EC" id="1.2.4.2" evidence="4"/>
<comment type="function">
    <text evidence="2">E1 component of the 2-oxoglutarate dehydrogenase (OGDH) complex which catalyzes the decarboxylation of 2-oxoglutarate, the first step in the conversion of 2-oxoglutarate to succinyl-CoA and CO(2).</text>
</comment>
<dbReference type="PANTHER" id="PTHR23152">
    <property type="entry name" value="2-OXOGLUTARATE DEHYDROGENASE"/>
    <property type="match status" value="1"/>
</dbReference>
<dbReference type="RefSeq" id="WP_158357671.1">
    <property type="nucleotide sequence ID" value="NZ_CP034876.1"/>
</dbReference>
<keyword evidence="6" id="KW-0786">Thiamine pyrophosphate</keyword>
<dbReference type="Pfam" id="PF02779">
    <property type="entry name" value="Transket_pyr"/>
    <property type="match status" value="1"/>
</dbReference>
<feature type="domain" description="Transketolase-like pyrimidine-binding" evidence="7">
    <location>
        <begin position="567"/>
        <end position="760"/>
    </location>
</feature>
<dbReference type="InterPro" id="IPR011603">
    <property type="entry name" value="2oxoglutarate_DH_E1"/>
</dbReference>
<dbReference type="OrthoDB" id="9759785at2"/>
<evidence type="ECO:0000256" key="5">
    <source>
        <dbReference type="ARBA" id="ARBA00023002"/>
    </source>
</evidence>
<dbReference type="GO" id="GO:0004591">
    <property type="term" value="F:oxoglutarate dehydrogenase (succinyl-transferring) activity"/>
    <property type="evidence" value="ECO:0007669"/>
    <property type="project" value="UniProtKB-EC"/>
</dbReference>
<dbReference type="NCBIfam" id="NF008907">
    <property type="entry name" value="PRK12270.1"/>
    <property type="match status" value="1"/>
</dbReference>
<dbReference type="GO" id="GO:0030976">
    <property type="term" value="F:thiamine pyrophosphate binding"/>
    <property type="evidence" value="ECO:0007669"/>
    <property type="project" value="InterPro"/>
</dbReference>
<dbReference type="CDD" id="cd02016">
    <property type="entry name" value="TPP_E1_OGDC_like"/>
    <property type="match status" value="1"/>
</dbReference>
<evidence type="ECO:0000256" key="3">
    <source>
        <dbReference type="ARBA" id="ARBA00006936"/>
    </source>
</evidence>
<sequence>MKKNKIEHWLNSSWLSGNNQNYIENIYKKFLIDPQSIDNTWHEIFLEISQDRKNFYGTNCIKKNTGSIINKINYIINAFRTEGYKQSLTDPLKIEKYEKIQNLQLSSYDFTEEEIKENIEISFKNCSNFKTNIMDLYNILYKKYCGFIGFEYMYIDNISEKEWISNYIESIFEDNLFNTQEKITFLQEITFAEILEQYLGKKFPGAKRFSLEGAEILIPILHEAIRFSKKNNISEIILGMAHRGRLNVLVNVLNKSPQILFDEFLGVNVSHKTSGDVKYHMGGTAEIKDKKKIKLKMACNPSHLEIITPVILGMARASLDNLKKIDSEILPISIHGDASVIGQGVVQETLNMSQTPGYKVGGTVHIVINNQIGFTTSHPQNLRSSKYCTDIAKMIQVPIFHVNADNVESSIFAMQLALHFRKKFKKDVFIDLVCYRRNGHNEVDEPSVTQPVMYKKIKNHLTIRKIYSDLLISKKLITPQHNEEIINKYSSKLQTGQHIFSRDKKIKFLYENENIILEQKHTKNMNISTLKNLSLLINTIPDSIKIHHRVKKIYQERLEMGQGLKLFDWGAAETLSYATIMKEGISCRISGEDVSRGTFFHRHAFVHNQIDGSIYTPLNNINKHQGTFQIWDSVLSEEAVLAFEYGYSLFPSNTLTIWEAQFGDFANGAQIVIDQFISSGEQKWNTKSNLVIFLPHGYEGQGPEHSSSRIERFLQLCAEENMKICIPTNSAQIFHILRQHVFDKIYKPLIVFTPKSLLRNPMASASLNVLVNGKFEKIIDEVDNFTKKATRLIFCSGKIYYDLLQNRRKNHIDDIILIRIEQLYPFPKHEIEKILQNYSYIKDFIWCQEEPYNQGAWLYIKNYLNNILPRNISLKYIGRKCSASPAVGHISIHKQQQEKIIHNALNIN</sequence>
<dbReference type="PIRSF" id="PIRSF000157">
    <property type="entry name" value="Oxoglu_dh_E1"/>
    <property type="match status" value="1"/>
</dbReference>
<dbReference type="PANTHER" id="PTHR23152:SF4">
    <property type="entry name" value="2-OXOADIPATE DEHYDROGENASE COMPLEX COMPONENT E1"/>
    <property type="match status" value="1"/>
</dbReference>
<organism evidence="8 9">
    <name type="scientific">Buchnera aphidicola</name>
    <name type="common">Hyperomyzus lactucae</name>
    <dbReference type="NCBI Taxonomy" id="1241860"/>
    <lineage>
        <taxon>Bacteria</taxon>
        <taxon>Pseudomonadati</taxon>
        <taxon>Pseudomonadota</taxon>
        <taxon>Gammaproteobacteria</taxon>
        <taxon>Enterobacterales</taxon>
        <taxon>Erwiniaceae</taxon>
        <taxon>Buchnera</taxon>
    </lineage>
</organism>
<evidence type="ECO:0000259" key="7">
    <source>
        <dbReference type="SMART" id="SM00861"/>
    </source>
</evidence>
<reference evidence="8 9" key="2">
    <citation type="submission" date="2019-05" db="EMBL/GenBank/DDBJ databases">
        <title>Genome evolution of the obligate endosymbiont Buchnera aphidicola.</title>
        <authorList>
            <person name="Moran N.A."/>
        </authorList>
    </citation>
    <scope>NUCLEOTIDE SEQUENCE [LARGE SCALE GENOMIC DNA]</scope>
    <source>
        <strain evidence="8 9">Hla</strain>
    </source>
</reference>
<dbReference type="Pfam" id="PF00676">
    <property type="entry name" value="E1_dh"/>
    <property type="match status" value="1"/>
</dbReference>
<dbReference type="EMBL" id="CP034876">
    <property type="protein sequence ID" value="QCI21025.1"/>
    <property type="molecule type" value="Genomic_DNA"/>
</dbReference>
<comment type="cofactor">
    <cofactor evidence="1">
        <name>thiamine diphosphate</name>
        <dbReference type="ChEBI" id="CHEBI:58937"/>
    </cofactor>
</comment>
<dbReference type="GO" id="GO:0045252">
    <property type="term" value="C:oxoglutarate dehydrogenase complex"/>
    <property type="evidence" value="ECO:0007669"/>
    <property type="project" value="TreeGrafter"/>
</dbReference>
<evidence type="ECO:0000256" key="4">
    <source>
        <dbReference type="ARBA" id="ARBA00012280"/>
    </source>
</evidence>
<proteinExistence type="inferred from homology"/>
<dbReference type="Proteomes" id="UP000298738">
    <property type="component" value="Chromosome"/>
</dbReference>
<evidence type="ECO:0000256" key="2">
    <source>
        <dbReference type="ARBA" id="ARBA00003906"/>
    </source>
</evidence>
<dbReference type="InterPro" id="IPR029061">
    <property type="entry name" value="THDP-binding"/>
</dbReference>